<accession>A0A7J5C0Q3</accession>
<organism evidence="2 3">
    <name type="scientific">Pseudoclavibacter chungangensis</name>
    <dbReference type="NCBI Taxonomy" id="587635"/>
    <lineage>
        <taxon>Bacteria</taxon>
        <taxon>Bacillati</taxon>
        <taxon>Actinomycetota</taxon>
        <taxon>Actinomycetes</taxon>
        <taxon>Micrococcales</taxon>
        <taxon>Microbacteriaceae</taxon>
        <taxon>Pseudoclavibacter</taxon>
    </lineage>
</organism>
<gene>
    <name evidence="2" type="ORF">F8O01_03035</name>
</gene>
<dbReference type="AlphaFoldDB" id="A0A7J5C0Q3"/>
<reference evidence="2 3" key="1">
    <citation type="submission" date="2019-09" db="EMBL/GenBank/DDBJ databases">
        <title>Phylogeny of genus Pseudoclavibacter and closely related genus.</title>
        <authorList>
            <person name="Li Y."/>
        </authorList>
    </citation>
    <scope>NUCLEOTIDE SEQUENCE [LARGE SCALE GENOMIC DNA]</scope>
    <source>
        <strain evidence="2 3">DSM 23821</strain>
    </source>
</reference>
<dbReference type="RefSeq" id="WP_158039416.1">
    <property type="nucleotide sequence ID" value="NZ_JACCFV010000001.1"/>
</dbReference>
<name>A0A7J5C0Q3_9MICO</name>
<feature type="region of interest" description="Disordered" evidence="1">
    <location>
        <begin position="32"/>
        <end position="54"/>
    </location>
</feature>
<protein>
    <submittedName>
        <fullName evidence="2">Uncharacterized protein</fullName>
    </submittedName>
</protein>
<evidence type="ECO:0000313" key="3">
    <source>
        <dbReference type="Proteomes" id="UP000467240"/>
    </source>
</evidence>
<comment type="caution">
    <text evidence="2">The sequence shown here is derived from an EMBL/GenBank/DDBJ whole genome shotgun (WGS) entry which is preliminary data.</text>
</comment>
<dbReference type="EMBL" id="WBJZ01000003">
    <property type="protein sequence ID" value="KAB1660316.1"/>
    <property type="molecule type" value="Genomic_DNA"/>
</dbReference>
<keyword evidence="3" id="KW-1185">Reference proteome</keyword>
<dbReference type="OrthoDB" id="3217513at2"/>
<sequence length="93" mass="10445">MDATKRCGNRRPRVERLVSAWNQGIREDAESECEADDPLIGASAEPKKRPRTRLTDEEVDAMRTARAQGVSVIVLARRFGVHRGTVWAKTRKG</sequence>
<evidence type="ECO:0000313" key="2">
    <source>
        <dbReference type="EMBL" id="KAB1660316.1"/>
    </source>
</evidence>
<proteinExistence type="predicted"/>
<dbReference type="Gene3D" id="1.10.10.60">
    <property type="entry name" value="Homeodomain-like"/>
    <property type="match status" value="1"/>
</dbReference>
<dbReference type="Proteomes" id="UP000467240">
    <property type="component" value="Unassembled WGS sequence"/>
</dbReference>
<evidence type="ECO:0000256" key="1">
    <source>
        <dbReference type="SAM" id="MobiDB-lite"/>
    </source>
</evidence>